<proteinExistence type="predicted"/>
<feature type="compositionally biased region" description="Polar residues" evidence="1">
    <location>
        <begin position="154"/>
        <end position="167"/>
    </location>
</feature>
<gene>
    <name evidence="3" type="ORF">EB796_020835</name>
</gene>
<feature type="domain" description="Doublecortin" evidence="2">
    <location>
        <begin position="203"/>
        <end position="264"/>
    </location>
</feature>
<dbReference type="InterPro" id="IPR043188">
    <property type="entry name" value="DCDC1"/>
</dbReference>
<keyword evidence="4" id="KW-1185">Reference proteome</keyword>
<dbReference type="PANTHER" id="PTHR46302">
    <property type="entry name" value="DOUBLECORTIN DOMAIN-CONTAINING PROTEIN 1"/>
    <property type="match status" value="1"/>
</dbReference>
<reference evidence="3" key="1">
    <citation type="submission" date="2020-06" db="EMBL/GenBank/DDBJ databases">
        <title>Draft genome of Bugula neritina, a colonial animal packing powerful symbionts and potential medicines.</title>
        <authorList>
            <person name="Rayko M."/>
        </authorList>
    </citation>
    <scope>NUCLEOTIDE SEQUENCE [LARGE SCALE GENOMIC DNA]</scope>
    <source>
        <strain evidence="3">Kwan_BN1</strain>
    </source>
</reference>
<dbReference type="EMBL" id="VXIV02003142">
    <property type="protein sequence ID" value="KAF6020847.1"/>
    <property type="molecule type" value="Genomic_DNA"/>
</dbReference>
<protein>
    <recommendedName>
        <fullName evidence="2">Doublecortin domain-containing protein</fullName>
    </recommendedName>
</protein>
<dbReference type="AlphaFoldDB" id="A0A7J7J4P2"/>
<dbReference type="PROSITE" id="PS50309">
    <property type="entry name" value="DC"/>
    <property type="match status" value="1"/>
</dbReference>
<evidence type="ECO:0000256" key="1">
    <source>
        <dbReference type="SAM" id="MobiDB-lite"/>
    </source>
</evidence>
<feature type="region of interest" description="Disordered" evidence="1">
    <location>
        <begin position="135"/>
        <end position="167"/>
    </location>
</feature>
<evidence type="ECO:0000259" key="2">
    <source>
        <dbReference type="PROSITE" id="PS50309"/>
    </source>
</evidence>
<feature type="region of interest" description="Disordered" evidence="1">
    <location>
        <begin position="1"/>
        <end position="20"/>
    </location>
</feature>
<dbReference type="OrthoDB" id="9999986at2759"/>
<dbReference type="SUPFAM" id="SSF89837">
    <property type="entry name" value="Doublecortin (DC)"/>
    <property type="match status" value="1"/>
</dbReference>
<dbReference type="GO" id="GO:0008017">
    <property type="term" value="F:microtubule binding"/>
    <property type="evidence" value="ECO:0007669"/>
    <property type="project" value="InterPro"/>
</dbReference>
<evidence type="ECO:0000313" key="4">
    <source>
        <dbReference type="Proteomes" id="UP000593567"/>
    </source>
</evidence>
<dbReference type="InterPro" id="IPR056415">
    <property type="entry name" value="DCX2_DCDC1"/>
</dbReference>
<comment type="caution">
    <text evidence="3">The sequence shown here is derived from an EMBL/GenBank/DDBJ whole genome shotgun (WGS) entry which is preliminary data.</text>
</comment>
<dbReference type="GO" id="GO:0035556">
    <property type="term" value="P:intracellular signal transduction"/>
    <property type="evidence" value="ECO:0007669"/>
    <property type="project" value="InterPro"/>
</dbReference>
<dbReference type="GO" id="GO:1902412">
    <property type="term" value="P:regulation of mitotic cytokinesis"/>
    <property type="evidence" value="ECO:0007669"/>
    <property type="project" value="InterPro"/>
</dbReference>
<dbReference type="Proteomes" id="UP000593567">
    <property type="component" value="Unassembled WGS sequence"/>
</dbReference>
<accession>A0A7J7J4P2</accession>
<evidence type="ECO:0000313" key="3">
    <source>
        <dbReference type="EMBL" id="KAF6020847.1"/>
    </source>
</evidence>
<dbReference type="InterPro" id="IPR036572">
    <property type="entry name" value="Doublecortin_dom_sf"/>
</dbReference>
<sequence>MPPTQDRRAQSASADRSKSFKAKLGTTNIVSYEDLLIAQYIDDIKKGPDVGNKTGSSPYLGKYHSLEEGLLKQGMSVLPHSGKKERPVSAQHVNRHTTYSAKIEYNSTRFSSATPGKRQKPKIDAKFIADPELWDPATPREEKTPVRRTRSAHVRTQSAQNRPDSAKQSYSMLIDHELYMARRPKKKKPLYKRQPYVIRCTVYKNGDRDVFTQVAAPNVKQLLESCTMKLQLNGAARRMFLEDGSEIFETNEIPKDGEIYVSNGEAFKNPFTTLIKRHEQKEQLQWTMSGLALPAGKKKKSKFLFV</sequence>
<dbReference type="PANTHER" id="PTHR46302:SF3">
    <property type="entry name" value="DOUBLECORTIN DOMAIN-CONTAINING PROTEIN 1"/>
    <property type="match status" value="1"/>
</dbReference>
<dbReference type="Pfam" id="PF24478">
    <property type="entry name" value="DCX2_DCDC1"/>
    <property type="match status" value="1"/>
</dbReference>
<dbReference type="GO" id="GO:0030496">
    <property type="term" value="C:midbody"/>
    <property type="evidence" value="ECO:0007669"/>
    <property type="project" value="TreeGrafter"/>
</dbReference>
<dbReference type="Gene3D" id="3.10.20.230">
    <property type="entry name" value="Doublecortin domain"/>
    <property type="match status" value="1"/>
</dbReference>
<organism evidence="3 4">
    <name type="scientific">Bugula neritina</name>
    <name type="common">Brown bryozoan</name>
    <name type="synonym">Sertularia neritina</name>
    <dbReference type="NCBI Taxonomy" id="10212"/>
    <lineage>
        <taxon>Eukaryota</taxon>
        <taxon>Metazoa</taxon>
        <taxon>Spiralia</taxon>
        <taxon>Lophotrochozoa</taxon>
        <taxon>Bryozoa</taxon>
        <taxon>Gymnolaemata</taxon>
        <taxon>Cheilostomatida</taxon>
        <taxon>Flustrina</taxon>
        <taxon>Buguloidea</taxon>
        <taxon>Bugulidae</taxon>
        <taxon>Bugula</taxon>
    </lineage>
</organism>
<dbReference type="InterPro" id="IPR003533">
    <property type="entry name" value="Doublecortin_dom"/>
</dbReference>
<name>A0A7J7J4P2_BUGNE</name>